<dbReference type="InterPro" id="IPR050697">
    <property type="entry name" value="Adenylyl/Guanylyl_Cyclase_3/4"/>
</dbReference>
<keyword evidence="1" id="KW-0001">2Fe-2S</keyword>
<proteinExistence type="predicted"/>
<dbReference type="InterPro" id="IPR029787">
    <property type="entry name" value="Nucleotide_cyclase"/>
</dbReference>
<dbReference type="Gene3D" id="3.40.5.90">
    <property type="entry name" value="CDGSH iron-sulfur domain, mitoNEET-type"/>
    <property type="match status" value="2"/>
</dbReference>
<dbReference type="SUPFAM" id="SSF54292">
    <property type="entry name" value="2Fe-2S ferredoxin-like"/>
    <property type="match status" value="1"/>
</dbReference>
<dbReference type="Gene3D" id="3.30.70.1230">
    <property type="entry name" value="Nucleotide cyclase"/>
    <property type="match status" value="1"/>
</dbReference>
<dbReference type="GO" id="GO:0006171">
    <property type="term" value="P:cAMP biosynthetic process"/>
    <property type="evidence" value="ECO:0007669"/>
    <property type="project" value="TreeGrafter"/>
</dbReference>
<keyword evidence="2" id="KW-0479">Metal-binding</keyword>
<evidence type="ECO:0000256" key="1">
    <source>
        <dbReference type="ARBA" id="ARBA00022714"/>
    </source>
</evidence>
<dbReference type="InterPro" id="IPR001041">
    <property type="entry name" value="2Fe-2S_ferredoxin-type"/>
</dbReference>
<evidence type="ECO:0008006" key="8">
    <source>
        <dbReference type="Google" id="ProtNLM"/>
    </source>
</evidence>
<dbReference type="AlphaFoldDB" id="A0A382RIC0"/>
<dbReference type="PROSITE" id="PS50125">
    <property type="entry name" value="GUANYLATE_CYCLASE_2"/>
    <property type="match status" value="1"/>
</dbReference>
<sequence length="304" mass="34046">TYFWCACGKSAKQPFCDGNHADTKFKPIKIEPNESKTAYFCGCKKSSNAPFCDGTHSKLVNRMVILSDNNVIEISHDESILTATLRNEIPHLSACGGIGKCTTCRVEILSGLEFCSERTESESKLANKLSMPDSIRMACQTKINGDVKIKRLLLDKRDLTLNNELSGKKEGTVGTIRNLTILFCDIKGFTPFSESLSAYDVIFILNRYFSIMREVIISNGGEVNNYIGDAILAIFGLKESRQQTIRAIKAALQMLIEMDNFQKYLEEAYNESFDIRIGIHFGEVIVGTVGHGDDKKTDGYRRYR</sequence>
<dbReference type="PANTHER" id="PTHR43081">
    <property type="entry name" value="ADENYLATE CYCLASE, TERMINAL-DIFFERENTIATION SPECIFIC-RELATED"/>
    <property type="match status" value="1"/>
</dbReference>
<organism evidence="7">
    <name type="scientific">marine metagenome</name>
    <dbReference type="NCBI Taxonomy" id="408172"/>
    <lineage>
        <taxon>unclassified sequences</taxon>
        <taxon>metagenomes</taxon>
        <taxon>ecological metagenomes</taxon>
    </lineage>
</organism>
<evidence type="ECO:0000256" key="3">
    <source>
        <dbReference type="ARBA" id="ARBA00023004"/>
    </source>
</evidence>
<evidence type="ECO:0000313" key="7">
    <source>
        <dbReference type="EMBL" id="SVC96887.1"/>
    </source>
</evidence>
<dbReference type="InterPro" id="IPR012675">
    <property type="entry name" value="Beta-grasp_dom_sf"/>
</dbReference>
<dbReference type="EMBL" id="UINC01121604">
    <property type="protein sequence ID" value="SVC96887.1"/>
    <property type="molecule type" value="Genomic_DNA"/>
</dbReference>
<dbReference type="PROSITE" id="PS51085">
    <property type="entry name" value="2FE2S_FER_2"/>
    <property type="match status" value="1"/>
</dbReference>
<name>A0A382RIC0_9ZZZZ</name>
<dbReference type="Gene3D" id="3.10.20.30">
    <property type="match status" value="1"/>
</dbReference>
<dbReference type="InterPro" id="IPR018967">
    <property type="entry name" value="FeS-contain_CDGSH-typ"/>
</dbReference>
<keyword evidence="4" id="KW-0411">Iron-sulfur</keyword>
<evidence type="ECO:0000259" key="6">
    <source>
        <dbReference type="PROSITE" id="PS51085"/>
    </source>
</evidence>
<dbReference type="InterPro" id="IPR036010">
    <property type="entry name" value="2Fe-2S_ferredoxin-like_sf"/>
</dbReference>
<dbReference type="CDD" id="cd00207">
    <property type="entry name" value="fer2"/>
    <property type="match status" value="1"/>
</dbReference>
<dbReference type="SUPFAM" id="SSF55073">
    <property type="entry name" value="Nucleotide cyclase"/>
    <property type="match status" value="1"/>
</dbReference>
<feature type="non-terminal residue" evidence="7">
    <location>
        <position position="1"/>
    </location>
</feature>
<feature type="domain" description="2Fe-2S ferredoxin-type" evidence="6">
    <location>
        <begin position="61"/>
        <end position="155"/>
    </location>
</feature>
<dbReference type="GO" id="GO:0005737">
    <property type="term" value="C:cytoplasm"/>
    <property type="evidence" value="ECO:0007669"/>
    <property type="project" value="UniProtKB-ARBA"/>
</dbReference>
<keyword evidence="3" id="KW-0408">Iron</keyword>
<dbReference type="InterPro" id="IPR001054">
    <property type="entry name" value="A/G_cyclase"/>
</dbReference>
<accession>A0A382RIC0</accession>
<reference evidence="7" key="1">
    <citation type="submission" date="2018-05" db="EMBL/GenBank/DDBJ databases">
        <authorList>
            <person name="Lanie J.A."/>
            <person name="Ng W.-L."/>
            <person name="Kazmierczak K.M."/>
            <person name="Andrzejewski T.M."/>
            <person name="Davidsen T.M."/>
            <person name="Wayne K.J."/>
            <person name="Tettelin H."/>
            <person name="Glass J.I."/>
            <person name="Rusch D."/>
            <person name="Podicherti R."/>
            <person name="Tsui H.-C.T."/>
            <person name="Winkler M.E."/>
        </authorList>
    </citation>
    <scope>NUCLEOTIDE SEQUENCE</scope>
</reference>
<dbReference type="Pfam" id="PF00111">
    <property type="entry name" value="Fer2"/>
    <property type="match status" value="1"/>
</dbReference>
<dbReference type="SMART" id="SM00704">
    <property type="entry name" value="ZnF_CDGSH"/>
    <property type="match status" value="2"/>
</dbReference>
<protein>
    <recommendedName>
        <fullName evidence="8">Guanylate cyclase domain-containing protein</fullName>
    </recommendedName>
</protein>
<evidence type="ECO:0000259" key="5">
    <source>
        <dbReference type="PROSITE" id="PS50125"/>
    </source>
</evidence>
<gene>
    <name evidence="7" type="ORF">METZ01_LOCUS349741</name>
</gene>
<dbReference type="PANTHER" id="PTHR43081:SF1">
    <property type="entry name" value="ADENYLATE CYCLASE, TERMINAL-DIFFERENTIATION SPECIFIC"/>
    <property type="match status" value="1"/>
</dbReference>
<dbReference type="GO" id="GO:0051537">
    <property type="term" value="F:2 iron, 2 sulfur cluster binding"/>
    <property type="evidence" value="ECO:0007669"/>
    <property type="project" value="UniProtKB-KW"/>
</dbReference>
<dbReference type="Pfam" id="PF09360">
    <property type="entry name" value="zf-CDGSH"/>
    <property type="match status" value="1"/>
</dbReference>
<evidence type="ECO:0000256" key="2">
    <source>
        <dbReference type="ARBA" id="ARBA00022723"/>
    </source>
</evidence>
<evidence type="ECO:0000256" key="4">
    <source>
        <dbReference type="ARBA" id="ARBA00023014"/>
    </source>
</evidence>
<dbReference type="SMART" id="SM00044">
    <property type="entry name" value="CYCc"/>
    <property type="match status" value="1"/>
</dbReference>
<dbReference type="InterPro" id="IPR042216">
    <property type="entry name" value="MitoNEET_CISD"/>
</dbReference>
<dbReference type="CDD" id="cd07302">
    <property type="entry name" value="CHD"/>
    <property type="match status" value="1"/>
</dbReference>
<dbReference type="GO" id="GO:0035556">
    <property type="term" value="P:intracellular signal transduction"/>
    <property type="evidence" value="ECO:0007669"/>
    <property type="project" value="InterPro"/>
</dbReference>
<dbReference type="GO" id="GO:0046872">
    <property type="term" value="F:metal ion binding"/>
    <property type="evidence" value="ECO:0007669"/>
    <property type="project" value="UniProtKB-KW"/>
</dbReference>
<feature type="domain" description="Guanylate cyclase" evidence="5">
    <location>
        <begin position="180"/>
        <end position="304"/>
    </location>
</feature>
<dbReference type="Pfam" id="PF00211">
    <property type="entry name" value="Guanylate_cyc"/>
    <property type="match status" value="1"/>
</dbReference>